<reference evidence="2 3" key="1">
    <citation type="submission" date="2024-01" db="EMBL/GenBank/DDBJ databases">
        <title>The genomes of 5 underutilized Papilionoideae crops provide insights into root nodulation and disease resistance.</title>
        <authorList>
            <person name="Yuan L."/>
        </authorList>
    </citation>
    <scope>NUCLEOTIDE SEQUENCE [LARGE SCALE GENOMIC DNA]</scope>
    <source>
        <strain evidence="2">LY-2023</strain>
        <tissue evidence="2">Leaf</tissue>
    </source>
</reference>
<evidence type="ECO:0000313" key="3">
    <source>
        <dbReference type="Proteomes" id="UP001359559"/>
    </source>
</evidence>
<feature type="region of interest" description="Disordered" evidence="1">
    <location>
        <begin position="193"/>
        <end position="214"/>
    </location>
</feature>
<dbReference type="PANTHER" id="PTHR33257:SF58">
    <property type="entry name" value="REJ DOMAIN-CONTAINING PROTEIN"/>
    <property type="match status" value="1"/>
</dbReference>
<proteinExistence type="predicted"/>
<dbReference type="EMBL" id="JAYKXN010000004">
    <property type="protein sequence ID" value="KAK7294827.1"/>
    <property type="molecule type" value="Genomic_DNA"/>
</dbReference>
<keyword evidence="3" id="KW-1185">Reference proteome</keyword>
<dbReference type="PANTHER" id="PTHR33257">
    <property type="entry name" value="OS05G0165500 PROTEIN"/>
    <property type="match status" value="1"/>
</dbReference>
<sequence>MCHFSKKRTQSTQVRLINDGDGPQVGDLLSNSFSSIQISSKMLSAKGDLPQKTVLQIKQDDKFFCRLLSKESSMSNPSFRNMAVSVPFVWESQPGTPKYTFSDTTLPPLTPPPSYFVNSITKNKPVKTHSRSKLLLLSLFPKLSSLKKTMMSPSSPSSFSSPSSSSRSSSDSSKVVVPVGKDGRRYVWSYGSSFDFRGDDHEEESATSPTSTLCFGIPRSASTLATSGFRGSSRR</sequence>
<dbReference type="Proteomes" id="UP001359559">
    <property type="component" value="Unassembled WGS sequence"/>
</dbReference>
<protein>
    <submittedName>
        <fullName evidence="2">Uncharacterized protein</fullName>
    </submittedName>
</protein>
<name>A0AAN9PF47_CLITE</name>
<feature type="region of interest" description="Disordered" evidence="1">
    <location>
        <begin position="151"/>
        <end position="177"/>
    </location>
</feature>
<organism evidence="2 3">
    <name type="scientific">Clitoria ternatea</name>
    <name type="common">Butterfly pea</name>
    <dbReference type="NCBI Taxonomy" id="43366"/>
    <lineage>
        <taxon>Eukaryota</taxon>
        <taxon>Viridiplantae</taxon>
        <taxon>Streptophyta</taxon>
        <taxon>Embryophyta</taxon>
        <taxon>Tracheophyta</taxon>
        <taxon>Spermatophyta</taxon>
        <taxon>Magnoliopsida</taxon>
        <taxon>eudicotyledons</taxon>
        <taxon>Gunneridae</taxon>
        <taxon>Pentapetalae</taxon>
        <taxon>rosids</taxon>
        <taxon>fabids</taxon>
        <taxon>Fabales</taxon>
        <taxon>Fabaceae</taxon>
        <taxon>Papilionoideae</taxon>
        <taxon>50 kb inversion clade</taxon>
        <taxon>NPAAA clade</taxon>
        <taxon>indigoferoid/millettioid clade</taxon>
        <taxon>Phaseoleae</taxon>
        <taxon>Clitoria</taxon>
    </lineage>
</organism>
<dbReference type="AlphaFoldDB" id="A0AAN9PF47"/>
<evidence type="ECO:0000256" key="1">
    <source>
        <dbReference type="SAM" id="MobiDB-lite"/>
    </source>
</evidence>
<accession>A0AAN9PF47</accession>
<evidence type="ECO:0000313" key="2">
    <source>
        <dbReference type="EMBL" id="KAK7294827.1"/>
    </source>
</evidence>
<gene>
    <name evidence="2" type="ORF">RJT34_17724</name>
</gene>
<feature type="compositionally biased region" description="Low complexity" evidence="1">
    <location>
        <begin position="151"/>
        <end position="173"/>
    </location>
</feature>
<comment type="caution">
    <text evidence="2">The sequence shown here is derived from an EMBL/GenBank/DDBJ whole genome shotgun (WGS) entry which is preliminary data.</text>
</comment>